<dbReference type="EMBL" id="CM042031">
    <property type="protein sequence ID" value="KAI3783597.1"/>
    <property type="molecule type" value="Genomic_DNA"/>
</dbReference>
<proteinExistence type="predicted"/>
<dbReference type="Proteomes" id="UP001056120">
    <property type="component" value="Linkage Group LG14"/>
</dbReference>
<evidence type="ECO:0000313" key="2">
    <source>
        <dbReference type="Proteomes" id="UP001056120"/>
    </source>
</evidence>
<sequence length="604" mass="68042">MRRHCLIILSLSLQVAVVSLNLLFIHRERERRGFLNLSFFHKFTSPIADSNRTMLGFDCCCSDGDGELYNLLPEEPKPFFLPSPLPQWPEGQGFSTGRISLGELEVAMVKDFEIISSYTPKKLKTGVTFYKPVSIPDGFFTFGHYGQLTSQQLRGYVIVAQDAGKTETGSLPPLKLPLGYELIWNSSNVYVWQPVPPDGYRGLGFVVTVDETEPDIEEVRCVRDDLTENCQVDDVIIEISSSFRVWNTKACKTGMFCKGVTVGTFFCSTDSDSDDELDICCLRNLNPNFEAMPNLEQIEALIDHYGPTVYFHPDEVYLPSSVPWFFENGALLFRTGKSHGILIDSGGSILPQGGKNDGEFWIDLPEDENDDTLVKHGNLDTAELYVHVKPALGGTFTDIAMWIFCPFNGPVTFTVEFLNLNIEMNRVGEHVGDWEHFTLRISNFNGELWSVYFSEHSGGEWVDASELEFIDGNKPIVYSSKCGHASFPNAGTYIQGSTKFGIGVKNDVDKSDRFIDASKRYQIIAAEYLGGVVAEPDWLQYMREWGPTVLYDGRSELEKIISYLPFFIRLTVETLIDLFPVELYGEEGPTGPKEKDNWYGDERC</sequence>
<evidence type="ECO:0000313" key="1">
    <source>
        <dbReference type="EMBL" id="KAI3783597.1"/>
    </source>
</evidence>
<keyword evidence="2" id="KW-1185">Reference proteome</keyword>
<comment type="caution">
    <text evidence="1">The sequence shown here is derived from an EMBL/GenBank/DDBJ whole genome shotgun (WGS) entry which is preliminary data.</text>
</comment>
<reference evidence="2" key="1">
    <citation type="journal article" date="2022" name="Mol. Ecol. Resour.">
        <title>The genomes of chicory, endive, great burdock and yacon provide insights into Asteraceae palaeo-polyploidization history and plant inulin production.</title>
        <authorList>
            <person name="Fan W."/>
            <person name="Wang S."/>
            <person name="Wang H."/>
            <person name="Wang A."/>
            <person name="Jiang F."/>
            <person name="Liu H."/>
            <person name="Zhao H."/>
            <person name="Xu D."/>
            <person name="Zhang Y."/>
        </authorList>
    </citation>
    <scope>NUCLEOTIDE SEQUENCE [LARGE SCALE GENOMIC DNA]</scope>
    <source>
        <strain evidence="2">cv. Yunnan</strain>
    </source>
</reference>
<protein>
    <submittedName>
        <fullName evidence="1">Uncharacterized protein</fullName>
    </submittedName>
</protein>
<reference evidence="1 2" key="2">
    <citation type="journal article" date="2022" name="Mol. Ecol. Resour.">
        <title>The genomes of chicory, endive, great burdock and yacon provide insights into Asteraceae paleo-polyploidization history and plant inulin production.</title>
        <authorList>
            <person name="Fan W."/>
            <person name="Wang S."/>
            <person name="Wang H."/>
            <person name="Wang A."/>
            <person name="Jiang F."/>
            <person name="Liu H."/>
            <person name="Zhao H."/>
            <person name="Xu D."/>
            <person name="Zhang Y."/>
        </authorList>
    </citation>
    <scope>NUCLEOTIDE SEQUENCE [LARGE SCALE GENOMIC DNA]</scope>
    <source>
        <strain evidence="2">cv. Yunnan</strain>
        <tissue evidence="1">Leaves</tissue>
    </source>
</reference>
<organism evidence="1 2">
    <name type="scientific">Smallanthus sonchifolius</name>
    <dbReference type="NCBI Taxonomy" id="185202"/>
    <lineage>
        <taxon>Eukaryota</taxon>
        <taxon>Viridiplantae</taxon>
        <taxon>Streptophyta</taxon>
        <taxon>Embryophyta</taxon>
        <taxon>Tracheophyta</taxon>
        <taxon>Spermatophyta</taxon>
        <taxon>Magnoliopsida</taxon>
        <taxon>eudicotyledons</taxon>
        <taxon>Gunneridae</taxon>
        <taxon>Pentapetalae</taxon>
        <taxon>asterids</taxon>
        <taxon>campanulids</taxon>
        <taxon>Asterales</taxon>
        <taxon>Asteraceae</taxon>
        <taxon>Asteroideae</taxon>
        <taxon>Heliantheae alliance</taxon>
        <taxon>Millerieae</taxon>
        <taxon>Smallanthus</taxon>
    </lineage>
</organism>
<name>A0ACB9GLI6_9ASTR</name>
<gene>
    <name evidence="1" type="ORF">L1987_42681</name>
</gene>
<accession>A0ACB9GLI6</accession>